<dbReference type="GO" id="GO:0051604">
    <property type="term" value="P:protein maturation"/>
    <property type="evidence" value="ECO:0007669"/>
    <property type="project" value="TreeGrafter"/>
</dbReference>
<dbReference type="PaxDb" id="273116-14324724"/>
<dbReference type="Gene3D" id="3.30.1330.10">
    <property type="entry name" value="PurM-like, N-terminal domain"/>
    <property type="match status" value="1"/>
</dbReference>
<dbReference type="DNASU" id="1441025"/>
<reference evidence="4 5" key="1">
    <citation type="journal article" date="1999" name="Proc. Jpn. Acad.">
        <title>Determination of the complete genomic DNA sequence of Thermoplasma volvanium GSS1.</title>
        <authorList>
            <person name="Kawashima T."/>
            <person name="Yamamoto Y."/>
            <person name="Aramaki H."/>
            <person name="Nunoshiba T."/>
            <person name="Kawamoto T."/>
            <person name="Watanabe K."/>
            <person name="Yamazaki M."/>
            <person name="Kanehori K."/>
            <person name="Amano N."/>
            <person name="Ohya Y."/>
            <person name="Makino K."/>
            <person name="Suzuki M."/>
        </authorList>
    </citation>
    <scope>NUCLEOTIDE SEQUENCE [LARGE SCALE GENOMIC DNA]</scope>
    <source>
        <strain evidence="5">ATCC 51530 / DSM 4299 / JCM 9571 / NBRC 15438 / GSS1</strain>
    </source>
</reference>
<sequence length="374" mass="41823">MLIITPRIKTLIMLVSIHPISTRMVMYLENPGKLDRKFFTESILRYTGYRRPEDKVPPKNGVDTGIISIGNGKVMAVTTDPFYFDPVFGYEDSAWFAYHILASDITTAGVYPEYMTVDLNLPISISNEEIARMWKTVHEEAYKYKTSIITGHTARYANTGFPMVGGATMFGFTDDDKYVTTAMARPGDIMIMTKTAGIEAASLLTRIFPNHVKKNLGEDKYRYGFELFRKLSTVDEAIQAIEFGTRKAITSMHDATEGGLLGAVYEVAEASGNGVSIDKEAIHVDDYVKEIHSLFGIDPLRSISEGTLLMTIDPEYADEFMKRLTKSGIDSYVIGKMTTKDEGIKFKDGSEPIGEPEKDPFWYAVEKSMKMGLS</sequence>
<dbReference type="InterPro" id="IPR036676">
    <property type="entry name" value="PurM-like_C_sf"/>
</dbReference>
<dbReference type="STRING" id="273116.gene:9381292"/>
<dbReference type="InterPro" id="IPR016188">
    <property type="entry name" value="PurM-like_N"/>
</dbReference>
<dbReference type="InterPro" id="IPR011854">
    <property type="entry name" value="HypE"/>
</dbReference>
<dbReference type="InterPro" id="IPR036921">
    <property type="entry name" value="PurM-like_N_sf"/>
</dbReference>
<dbReference type="PhylomeDB" id="Q97BE7"/>
<dbReference type="SUPFAM" id="SSF56042">
    <property type="entry name" value="PurM C-terminal domain-like"/>
    <property type="match status" value="1"/>
</dbReference>
<dbReference type="Gene3D" id="3.90.650.10">
    <property type="entry name" value="PurM-like C-terminal domain"/>
    <property type="match status" value="1"/>
</dbReference>
<dbReference type="eggNOG" id="arCOG00636">
    <property type="taxonomic scope" value="Archaea"/>
</dbReference>
<dbReference type="EMBL" id="BA000011">
    <property type="protein sequence ID" value="BAB59651.1"/>
    <property type="molecule type" value="Genomic_DNA"/>
</dbReference>
<name>Q97BE7_THEVO</name>
<keyword evidence="5" id="KW-1185">Reference proteome</keyword>
<dbReference type="SUPFAM" id="SSF55326">
    <property type="entry name" value="PurM N-terminal domain-like"/>
    <property type="match status" value="1"/>
</dbReference>
<organism evidence="4 5">
    <name type="scientific">Thermoplasma volcanium (strain ATCC 51530 / DSM 4299 / JCM 9571 / NBRC 15438 / GSS1)</name>
    <dbReference type="NCBI Taxonomy" id="273116"/>
    <lineage>
        <taxon>Archaea</taxon>
        <taxon>Methanobacteriati</taxon>
        <taxon>Thermoplasmatota</taxon>
        <taxon>Thermoplasmata</taxon>
        <taxon>Thermoplasmatales</taxon>
        <taxon>Thermoplasmataceae</taxon>
        <taxon>Thermoplasma</taxon>
    </lineage>
</organism>
<dbReference type="Pfam" id="PF00586">
    <property type="entry name" value="AIRS"/>
    <property type="match status" value="1"/>
</dbReference>
<dbReference type="HOGENOM" id="CLU_041631_0_0_2"/>
<dbReference type="KEGG" id="tvo:TVG0496806"/>
<evidence type="ECO:0000259" key="2">
    <source>
        <dbReference type="Pfam" id="PF00586"/>
    </source>
</evidence>
<reference evidence="4 5" key="2">
    <citation type="journal article" date="2000" name="Proc. Natl. Acad. Sci. U.S.A.">
        <title>Archaeal adaptation to higher temperatures revealed by genomic sequence of Thermoplasma volcanium.</title>
        <authorList>
            <person name="Kawashima T."/>
            <person name="Amano N."/>
            <person name="Koike H."/>
            <person name="Makino S."/>
            <person name="Higuchi S."/>
            <person name="Kawashima-Ohya Y."/>
            <person name="Watanabe K."/>
            <person name="Yamazaki M."/>
            <person name="Kanehori K."/>
            <person name="Kawamoto T."/>
            <person name="Nunoshiba T."/>
            <person name="Yamamoto Y."/>
            <person name="Aramaki H."/>
            <person name="Makino K."/>
            <person name="Suzuki M."/>
        </authorList>
    </citation>
    <scope>NUCLEOTIDE SEQUENCE [LARGE SCALE GENOMIC DNA]</scope>
    <source>
        <strain evidence="5">ATCC 51530 / DSM 4299 / JCM 9571 / NBRC 15438 / GSS1</strain>
    </source>
</reference>
<dbReference type="InterPro" id="IPR010918">
    <property type="entry name" value="PurM-like_C_dom"/>
</dbReference>
<feature type="domain" description="PurM-like C-terminal" evidence="3">
    <location>
        <begin position="185"/>
        <end position="342"/>
    </location>
</feature>
<dbReference type="PANTHER" id="PTHR30303:SF4">
    <property type="entry name" value="HYDROGENASE EXPRESSION_FORMATION PROTEIN HYPE"/>
    <property type="match status" value="1"/>
</dbReference>
<dbReference type="PIRSF" id="PIRSF005644">
    <property type="entry name" value="Hdrgns_mtr_HypE"/>
    <property type="match status" value="1"/>
</dbReference>
<evidence type="ECO:0000256" key="1">
    <source>
        <dbReference type="ARBA" id="ARBA00006243"/>
    </source>
</evidence>
<evidence type="ECO:0000313" key="5">
    <source>
        <dbReference type="Proteomes" id="UP000001017"/>
    </source>
</evidence>
<accession>Q97BE7</accession>
<dbReference type="CDD" id="cd06061">
    <property type="entry name" value="PurM-like1"/>
    <property type="match status" value="1"/>
</dbReference>
<protein>
    <submittedName>
        <fullName evidence="4">Hydrogenase expression formation protein HypE</fullName>
    </submittedName>
</protein>
<dbReference type="Pfam" id="PF02769">
    <property type="entry name" value="AIRS_C"/>
    <property type="match status" value="1"/>
</dbReference>
<dbReference type="Proteomes" id="UP000001017">
    <property type="component" value="Chromosome"/>
</dbReference>
<proteinExistence type="inferred from homology"/>
<dbReference type="AlphaFoldDB" id="Q97BE7"/>
<evidence type="ECO:0000313" key="4">
    <source>
        <dbReference type="EMBL" id="BAB59651.1"/>
    </source>
</evidence>
<evidence type="ECO:0000259" key="3">
    <source>
        <dbReference type="Pfam" id="PF02769"/>
    </source>
</evidence>
<dbReference type="PANTHER" id="PTHR30303">
    <property type="entry name" value="HYDROGENASE ISOENZYMES FORMATION PROTEIN HYPE"/>
    <property type="match status" value="1"/>
</dbReference>
<gene>
    <name evidence="4" type="ORF">TVG0496806</name>
</gene>
<comment type="similarity">
    <text evidence="1">Belongs to the HypE family.</text>
</comment>
<feature type="domain" description="PurM-like N-terminal" evidence="2">
    <location>
        <begin position="62"/>
        <end position="166"/>
    </location>
</feature>